<evidence type="ECO:0000313" key="2">
    <source>
        <dbReference type="Proteomes" id="UP001145114"/>
    </source>
</evidence>
<protein>
    <submittedName>
        <fullName evidence="1">Pre-60S ribosomal particles component</fullName>
    </submittedName>
</protein>
<name>A0ACC1HSD3_9FUNG</name>
<sequence length="229" mass="25103">MPKSRPAASKGKLSISMGGQALSGAKTSPKPNHEENGAEAKKPKGRRAAVDGSDSSGSKKRANTDNGRDSNDDDNSSSEEDIELPRKLKSKKSKLATEEEFAGAMAEILGQGVQEEKGNMPIMAKNRATEKRIEEEKLEYKAKKALAAEKRARLSKDRVIPDMTNFEYEKRLRKVATRGVVKLFNVVKAQQVEIKQIAESKPSVTKEEQVSALSKSKFLDLLKSGSSRK</sequence>
<feature type="non-terminal residue" evidence="1">
    <location>
        <position position="229"/>
    </location>
</feature>
<comment type="caution">
    <text evidence="1">The sequence shown here is derived from an EMBL/GenBank/DDBJ whole genome shotgun (WGS) entry which is preliminary data.</text>
</comment>
<evidence type="ECO:0000313" key="1">
    <source>
        <dbReference type="EMBL" id="KAJ1679206.1"/>
    </source>
</evidence>
<dbReference type="EMBL" id="JAMZIH010000529">
    <property type="protein sequence ID" value="KAJ1679206.1"/>
    <property type="molecule type" value="Genomic_DNA"/>
</dbReference>
<accession>A0ACC1HSD3</accession>
<keyword evidence="2" id="KW-1185">Reference proteome</keyword>
<dbReference type="Proteomes" id="UP001145114">
    <property type="component" value="Unassembled WGS sequence"/>
</dbReference>
<organism evidence="1 2">
    <name type="scientific">Spiromyces aspiralis</name>
    <dbReference type="NCBI Taxonomy" id="68401"/>
    <lineage>
        <taxon>Eukaryota</taxon>
        <taxon>Fungi</taxon>
        <taxon>Fungi incertae sedis</taxon>
        <taxon>Zoopagomycota</taxon>
        <taxon>Kickxellomycotina</taxon>
        <taxon>Kickxellomycetes</taxon>
        <taxon>Kickxellales</taxon>
        <taxon>Kickxellaceae</taxon>
        <taxon>Spiromyces</taxon>
    </lineage>
</organism>
<reference evidence="1" key="1">
    <citation type="submission" date="2022-06" db="EMBL/GenBank/DDBJ databases">
        <title>Phylogenomic reconstructions and comparative analyses of Kickxellomycotina fungi.</title>
        <authorList>
            <person name="Reynolds N.K."/>
            <person name="Stajich J.E."/>
            <person name="Barry K."/>
            <person name="Grigoriev I.V."/>
            <person name="Crous P."/>
            <person name="Smith M.E."/>
        </authorList>
    </citation>
    <scope>NUCLEOTIDE SEQUENCE</scope>
    <source>
        <strain evidence="1">RSA 2271</strain>
    </source>
</reference>
<proteinExistence type="predicted"/>
<gene>
    <name evidence="1" type="primary">RRP15</name>
    <name evidence="1" type="ORF">EV182_002516</name>
</gene>